<evidence type="ECO:0000256" key="1">
    <source>
        <dbReference type="SAM" id="MobiDB-lite"/>
    </source>
</evidence>
<dbReference type="Proteomes" id="UP000266841">
    <property type="component" value="Unassembled WGS sequence"/>
</dbReference>
<protein>
    <submittedName>
        <fullName evidence="2">Uncharacterized protein</fullName>
    </submittedName>
</protein>
<comment type="caution">
    <text evidence="2">The sequence shown here is derived from an EMBL/GenBank/DDBJ whole genome shotgun (WGS) entry which is preliminary data.</text>
</comment>
<dbReference type="EMBL" id="AGNL01034882">
    <property type="protein sequence ID" value="EJK55015.1"/>
    <property type="molecule type" value="Genomic_DNA"/>
</dbReference>
<proteinExistence type="predicted"/>
<sequence>MLVSDLCYLASVESEDGTSCLRLSLGCYGEYGRHVIRRHGLSGEVGGWHAALAGALSAALEEGDGDGPAVEVRRYAVQSLPRHTAAGIAGVVDDAGEDRLAIDPSGGGPDVRSRLFEELLCDRSFIRSRLRLLDAAGGRAGRRGRQEPAPGDALAHT</sequence>
<organism evidence="2 3">
    <name type="scientific">Thalassiosira oceanica</name>
    <name type="common">Marine diatom</name>
    <dbReference type="NCBI Taxonomy" id="159749"/>
    <lineage>
        <taxon>Eukaryota</taxon>
        <taxon>Sar</taxon>
        <taxon>Stramenopiles</taxon>
        <taxon>Ochrophyta</taxon>
        <taxon>Bacillariophyta</taxon>
        <taxon>Coscinodiscophyceae</taxon>
        <taxon>Thalassiosirophycidae</taxon>
        <taxon>Thalassiosirales</taxon>
        <taxon>Thalassiosiraceae</taxon>
        <taxon>Thalassiosira</taxon>
    </lineage>
</organism>
<keyword evidence="3" id="KW-1185">Reference proteome</keyword>
<evidence type="ECO:0000313" key="3">
    <source>
        <dbReference type="Proteomes" id="UP000266841"/>
    </source>
</evidence>
<feature type="region of interest" description="Disordered" evidence="1">
    <location>
        <begin position="137"/>
        <end position="157"/>
    </location>
</feature>
<evidence type="ECO:0000313" key="2">
    <source>
        <dbReference type="EMBL" id="EJK55015.1"/>
    </source>
</evidence>
<accession>K0RPG6</accession>
<name>K0RPG6_THAOC</name>
<reference evidence="2 3" key="1">
    <citation type="journal article" date="2012" name="Genome Biol.">
        <title>Genome and low-iron response of an oceanic diatom adapted to chronic iron limitation.</title>
        <authorList>
            <person name="Lommer M."/>
            <person name="Specht M."/>
            <person name="Roy A.S."/>
            <person name="Kraemer L."/>
            <person name="Andreson R."/>
            <person name="Gutowska M.A."/>
            <person name="Wolf J."/>
            <person name="Bergner S.V."/>
            <person name="Schilhabel M.B."/>
            <person name="Klostermeier U.C."/>
            <person name="Beiko R.G."/>
            <person name="Rosenstiel P."/>
            <person name="Hippler M."/>
            <person name="Laroche J."/>
        </authorList>
    </citation>
    <scope>NUCLEOTIDE SEQUENCE [LARGE SCALE GENOMIC DNA]</scope>
    <source>
        <strain evidence="2 3">CCMP1005</strain>
    </source>
</reference>
<dbReference type="AlphaFoldDB" id="K0RPG6"/>
<gene>
    <name evidence="2" type="ORF">THAOC_25301</name>
</gene>